<feature type="transmembrane region" description="Helical" evidence="5">
    <location>
        <begin position="97"/>
        <end position="116"/>
    </location>
</feature>
<proteinExistence type="predicted"/>
<dbReference type="Pfam" id="PF03151">
    <property type="entry name" value="TPT"/>
    <property type="match status" value="1"/>
</dbReference>
<dbReference type="OrthoDB" id="6418713at2759"/>
<sequence length="229" mass="25036">MSPYSLSVNPKMQSFLSLSSTQAVPNHIITRAKFLPHLSHSHHPINGPSSSLLLTAGKSSPFLISFPKIASFRVLAASLPEARSDEPAKPTGLVNTLQLGAMFATWYLLNIYFNIYNKQVLKVYPFPATVTAIQFGFATLVINLFWTLNLHPRPNISGSQLAAILPLAVAHTMGNLLTNISLGKVAVSFTHTIKAMEPFFTVLLSALFLGEVKSSTLPFLFLFNLLLLV</sequence>
<keyword evidence="8" id="KW-1185">Reference proteome</keyword>
<evidence type="ECO:0000256" key="3">
    <source>
        <dbReference type="ARBA" id="ARBA00022989"/>
    </source>
</evidence>
<evidence type="ECO:0000259" key="6">
    <source>
        <dbReference type="Pfam" id="PF03151"/>
    </source>
</evidence>
<organism evidence="7 8">
    <name type="scientific">Mucuna pruriens</name>
    <name type="common">Velvet bean</name>
    <name type="synonym">Dolichos pruriens</name>
    <dbReference type="NCBI Taxonomy" id="157652"/>
    <lineage>
        <taxon>Eukaryota</taxon>
        <taxon>Viridiplantae</taxon>
        <taxon>Streptophyta</taxon>
        <taxon>Embryophyta</taxon>
        <taxon>Tracheophyta</taxon>
        <taxon>Spermatophyta</taxon>
        <taxon>Magnoliopsida</taxon>
        <taxon>eudicotyledons</taxon>
        <taxon>Gunneridae</taxon>
        <taxon>Pentapetalae</taxon>
        <taxon>rosids</taxon>
        <taxon>fabids</taxon>
        <taxon>Fabales</taxon>
        <taxon>Fabaceae</taxon>
        <taxon>Papilionoideae</taxon>
        <taxon>50 kb inversion clade</taxon>
        <taxon>NPAAA clade</taxon>
        <taxon>indigoferoid/millettioid clade</taxon>
        <taxon>Phaseoleae</taxon>
        <taxon>Mucuna</taxon>
    </lineage>
</organism>
<feature type="domain" description="Sugar phosphate transporter" evidence="6">
    <location>
        <begin position="97"/>
        <end position="215"/>
    </location>
</feature>
<dbReference type="EMBL" id="QJKJ01007181">
    <property type="protein sequence ID" value="RDX83998.1"/>
    <property type="molecule type" value="Genomic_DNA"/>
</dbReference>
<feature type="transmembrane region" description="Helical" evidence="5">
    <location>
        <begin position="123"/>
        <end position="146"/>
    </location>
</feature>
<dbReference type="SUPFAM" id="SSF103481">
    <property type="entry name" value="Multidrug resistance efflux transporter EmrE"/>
    <property type="match status" value="1"/>
</dbReference>
<keyword evidence="4 5" id="KW-0472">Membrane</keyword>
<dbReference type="InterPro" id="IPR050186">
    <property type="entry name" value="TPT_transporter"/>
</dbReference>
<evidence type="ECO:0000256" key="2">
    <source>
        <dbReference type="ARBA" id="ARBA00022692"/>
    </source>
</evidence>
<dbReference type="GO" id="GO:0016020">
    <property type="term" value="C:membrane"/>
    <property type="evidence" value="ECO:0007669"/>
    <property type="project" value="UniProtKB-SubCell"/>
</dbReference>
<dbReference type="InterPro" id="IPR004853">
    <property type="entry name" value="Sugar_P_trans_dom"/>
</dbReference>
<evidence type="ECO:0000256" key="4">
    <source>
        <dbReference type="ARBA" id="ARBA00023136"/>
    </source>
</evidence>
<protein>
    <submittedName>
        <fullName evidence="7">Phosphoenolpyruvate/phosphate translocator 2, chloroplastic</fullName>
    </submittedName>
</protein>
<feature type="transmembrane region" description="Helical" evidence="5">
    <location>
        <begin position="158"/>
        <end position="178"/>
    </location>
</feature>
<evidence type="ECO:0000313" key="7">
    <source>
        <dbReference type="EMBL" id="RDX83998.1"/>
    </source>
</evidence>
<gene>
    <name evidence="7" type="primary">PPT2</name>
    <name evidence="7" type="ORF">CR513_35014</name>
</gene>
<keyword evidence="3 5" id="KW-1133">Transmembrane helix</keyword>
<accession>A0A371G0D5</accession>
<name>A0A371G0D5_MUCPR</name>
<dbReference type="AlphaFoldDB" id="A0A371G0D5"/>
<keyword evidence="2 5" id="KW-0812">Transmembrane</keyword>
<dbReference type="PANTHER" id="PTHR11132">
    <property type="entry name" value="SOLUTE CARRIER FAMILY 35"/>
    <property type="match status" value="1"/>
</dbReference>
<feature type="transmembrane region" description="Helical" evidence="5">
    <location>
        <begin position="199"/>
        <end position="223"/>
    </location>
</feature>
<comment type="subcellular location">
    <subcellularLocation>
        <location evidence="1">Membrane</location>
        <topology evidence="1">Multi-pass membrane protein</topology>
    </subcellularLocation>
</comment>
<evidence type="ECO:0000256" key="1">
    <source>
        <dbReference type="ARBA" id="ARBA00004141"/>
    </source>
</evidence>
<dbReference type="InterPro" id="IPR037185">
    <property type="entry name" value="EmrE-like"/>
</dbReference>
<dbReference type="Proteomes" id="UP000257109">
    <property type="component" value="Unassembled WGS sequence"/>
</dbReference>
<evidence type="ECO:0000313" key="8">
    <source>
        <dbReference type="Proteomes" id="UP000257109"/>
    </source>
</evidence>
<reference evidence="7" key="1">
    <citation type="submission" date="2018-05" db="EMBL/GenBank/DDBJ databases">
        <title>Draft genome of Mucuna pruriens seed.</title>
        <authorList>
            <person name="Nnadi N.E."/>
            <person name="Vos R."/>
            <person name="Hasami M.H."/>
            <person name="Devisetty U.K."/>
            <person name="Aguiy J.C."/>
        </authorList>
    </citation>
    <scope>NUCLEOTIDE SEQUENCE [LARGE SCALE GENOMIC DNA]</scope>
    <source>
        <strain evidence="7">JCA_2017</strain>
    </source>
</reference>
<evidence type="ECO:0000256" key="5">
    <source>
        <dbReference type="SAM" id="Phobius"/>
    </source>
</evidence>
<comment type="caution">
    <text evidence="7">The sequence shown here is derived from an EMBL/GenBank/DDBJ whole genome shotgun (WGS) entry which is preliminary data.</text>
</comment>